<evidence type="ECO:0000256" key="3">
    <source>
        <dbReference type="ARBA" id="ARBA00022630"/>
    </source>
</evidence>
<organism evidence="9 10">
    <name type="scientific">Micromonospora siamensis</name>
    <dbReference type="NCBI Taxonomy" id="299152"/>
    <lineage>
        <taxon>Bacteria</taxon>
        <taxon>Bacillati</taxon>
        <taxon>Actinomycetota</taxon>
        <taxon>Actinomycetes</taxon>
        <taxon>Micromonosporales</taxon>
        <taxon>Micromonosporaceae</taxon>
        <taxon>Micromonospora</taxon>
    </lineage>
</organism>
<dbReference type="EMBL" id="LT607751">
    <property type="protein sequence ID" value="SCG57205.1"/>
    <property type="molecule type" value="Genomic_DNA"/>
</dbReference>
<dbReference type="Gene3D" id="1.20.140.10">
    <property type="entry name" value="Butyryl-CoA Dehydrogenase, subunit A, domain 3"/>
    <property type="match status" value="1"/>
</dbReference>
<evidence type="ECO:0000256" key="1">
    <source>
        <dbReference type="ARBA" id="ARBA00001974"/>
    </source>
</evidence>
<dbReference type="PANTHER" id="PTHR48083:SF13">
    <property type="entry name" value="ACYL-COA DEHYDROGENASE FAMILY MEMBER 11"/>
    <property type="match status" value="1"/>
</dbReference>
<dbReference type="InterPro" id="IPR050741">
    <property type="entry name" value="Acyl-CoA_dehydrogenase"/>
</dbReference>
<dbReference type="PANTHER" id="PTHR48083">
    <property type="entry name" value="MEDIUM-CHAIN SPECIFIC ACYL-COA DEHYDROGENASE, MITOCHONDRIAL-RELATED"/>
    <property type="match status" value="1"/>
</dbReference>
<feature type="domain" description="Acyl-CoA oxidase/dehydrogenase middle" evidence="8">
    <location>
        <begin position="134"/>
        <end position="234"/>
    </location>
</feature>
<dbReference type="InterPro" id="IPR006091">
    <property type="entry name" value="Acyl-CoA_Oxase/DH_mid-dom"/>
</dbReference>
<dbReference type="Gene3D" id="1.10.540.10">
    <property type="entry name" value="Acyl-CoA dehydrogenase/oxidase, N-terminal domain"/>
    <property type="match status" value="1"/>
</dbReference>
<comment type="cofactor">
    <cofactor evidence="1 6">
        <name>FAD</name>
        <dbReference type="ChEBI" id="CHEBI:57692"/>
    </cofactor>
</comment>
<dbReference type="InterPro" id="IPR009075">
    <property type="entry name" value="AcylCo_DH/oxidase_C"/>
</dbReference>
<keyword evidence="3 6" id="KW-0285">Flavoprotein</keyword>
<dbReference type="FunFam" id="2.40.110.10:FF:000002">
    <property type="entry name" value="Acyl-CoA dehydrogenase fadE12"/>
    <property type="match status" value="1"/>
</dbReference>
<dbReference type="InterPro" id="IPR037069">
    <property type="entry name" value="AcylCoA_DH/ox_N_sf"/>
</dbReference>
<dbReference type="Pfam" id="PF02770">
    <property type="entry name" value="Acyl-CoA_dh_M"/>
    <property type="match status" value="1"/>
</dbReference>
<name>A0A1C5IGA1_9ACTN</name>
<evidence type="ECO:0000259" key="8">
    <source>
        <dbReference type="Pfam" id="PF02770"/>
    </source>
</evidence>
<evidence type="ECO:0000256" key="4">
    <source>
        <dbReference type="ARBA" id="ARBA00022827"/>
    </source>
</evidence>
<evidence type="ECO:0000256" key="2">
    <source>
        <dbReference type="ARBA" id="ARBA00009347"/>
    </source>
</evidence>
<sequence length="404" mass="44399">MDFEPTARATEHLARLQDFMDAHVYPAEPVYAAQRAELAAAGTPHQLPAVVEELKTEARRRDLWNLFLPALSGLTNVEYAPLAELMGRSIELAPEATNCAAPDTGNMEILHMFGTPEQQEQWLRPLLDGQIRSAFAMTEPDVASSDATNISTRIERDGDSYVINGRKWWTTGIADPRCKIMILMGKTDPSADTHRQQSMVLVPVDTPGVQVLRSLPVFGYHDQHGHGEVLFTDVRVPVGNLLGEEGGGFALAQARLGPGRIHHCMRAIGLAERALELMVRRAASRVAFGRSLAEQGVVQQQIAESRMAIEQARLLTLKAAWMIDRYGTKAARTEIAAIKVIAPRVALDVLDRAIQVHGGAGVSDDVPLAGMYAGARTLRIADGPDEVHVRDVARREIRRRLEPR</sequence>
<keyword evidence="4 6" id="KW-0274">FAD</keyword>
<dbReference type="SUPFAM" id="SSF56645">
    <property type="entry name" value="Acyl-CoA dehydrogenase NM domain-like"/>
    <property type="match status" value="1"/>
</dbReference>
<dbReference type="Gene3D" id="2.40.110.10">
    <property type="entry name" value="Butyryl-CoA Dehydrogenase, subunit A, domain 2"/>
    <property type="match status" value="1"/>
</dbReference>
<dbReference type="InterPro" id="IPR046373">
    <property type="entry name" value="Acyl-CoA_Oxase/DH_mid-dom_sf"/>
</dbReference>
<protein>
    <submittedName>
        <fullName evidence="9">Acyl-CoA dehydrogenase</fullName>
    </submittedName>
</protein>
<feature type="domain" description="Acyl-CoA dehydrogenase/oxidase C-terminal" evidence="7">
    <location>
        <begin position="246"/>
        <end position="395"/>
    </location>
</feature>
<reference evidence="9 10" key="1">
    <citation type="submission" date="2016-06" db="EMBL/GenBank/DDBJ databases">
        <authorList>
            <person name="Kjaerup R.B."/>
            <person name="Dalgaard T.S."/>
            <person name="Juul-Madsen H.R."/>
        </authorList>
    </citation>
    <scope>NUCLEOTIDE SEQUENCE [LARGE SCALE GENOMIC DNA]</scope>
    <source>
        <strain evidence="9 10">DSM 45097</strain>
    </source>
</reference>
<accession>A0A1C5IGA1</accession>
<dbReference type="GO" id="GO:0003995">
    <property type="term" value="F:acyl-CoA dehydrogenase activity"/>
    <property type="evidence" value="ECO:0007669"/>
    <property type="project" value="TreeGrafter"/>
</dbReference>
<dbReference type="InterPro" id="IPR009100">
    <property type="entry name" value="AcylCoA_DH/oxidase_NM_dom_sf"/>
</dbReference>
<dbReference type="GO" id="GO:0033539">
    <property type="term" value="P:fatty acid beta-oxidation using acyl-CoA dehydrogenase"/>
    <property type="evidence" value="ECO:0007669"/>
    <property type="project" value="TreeGrafter"/>
</dbReference>
<keyword evidence="10" id="KW-1185">Reference proteome</keyword>
<dbReference type="Pfam" id="PF00441">
    <property type="entry name" value="Acyl-CoA_dh_1"/>
    <property type="match status" value="1"/>
</dbReference>
<comment type="similarity">
    <text evidence="2 6">Belongs to the acyl-CoA dehydrogenase family.</text>
</comment>
<dbReference type="GO" id="GO:0050660">
    <property type="term" value="F:flavin adenine dinucleotide binding"/>
    <property type="evidence" value="ECO:0007669"/>
    <property type="project" value="InterPro"/>
</dbReference>
<dbReference type="AlphaFoldDB" id="A0A1C5IGA1"/>
<dbReference type="Proteomes" id="UP000198210">
    <property type="component" value="Chromosome I"/>
</dbReference>
<dbReference type="SUPFAM" id="SSF47203">
    <property type="entry name" value="Acyl-CoA dehydrogenase C-terminal domain-like"/>
    <property type="match status" value="1"/>
</dbReference>
<dbReference type="RefSeq" id="WP_088971372.1">
    <property type="nucleotide sequence ID" value="NZ_JBHLYF010000043.1"/>
</dbReference>
<dbReference type="InterPro" id="IPR036250">
    <property type="entry name" value="AcylCo_DH-like_C"/>
</dbReference>
<evidence type="ECO:0000256" key="6">
    <source>
        <dbReference type="RuleBase" id="RU362125"/>
    </source>
</evidence>
<dbReference type="GO" id="GO:0005737">
    <property type="term" value="C:cytoplasm"/>
    <property type="evidence" value="ECO:0007669"/>
    <property type="project" value="TreeGrafter"/>
</dbReference>
<proteinExistence type="inferred from homology"/>
<evidence type="ECO:0000259" key="7">
    <source>
        <dbReference type="Pfam" id="PF00441"/>
    </source>
</evidence>
<evidence type="ECO:0000313" key="9">
    <source>
        <dbReference type="EMBL" id="SCG57205.1"/>
    </source>
</evidence>
<gene>
    <name evidence="9" type="ORF">GA0074704_3359</name>
</gene>
<keyword evidence="5 6" id="KW-0560">Oxidoreductase</keyword>
<evidence type="ECO:0000313" key="10">
    <source>
        <dbReference type="Proteomes" id="UP000198210"/>
    </source>
</evidence>
<evidence type="ECO:0000256" key="5">
    <source>
        <dbReference type="ARBA" id="ARBA00023002"/>
    </source>
</evidence>